<evidence type="ECO:0000313" key="2">
    <source>
        <dbReference type="Proteomes" id="UP000075573"/>
    </source>
</evidence>
<comment type="caution">
    <text evidence="1">The sequence shown here is derived from an EMBL/GenBank/DDBJ whole genome shotgun (WGS) entry which is preliminary data.</text>
</comment>
<reference evidence="1 2" key="1">
    <citation type="submission" date="2015-06" db="EMBL/GenBank/DDBJ databases">
        <title>Improved classification and identification of acetic acid bacteria using matrix-assisted laser desorption/ionization time-of-flight mass spectrometry; Gluconobacter nephelii and Gluconobacter uchimurae are later heterotypic synonyms of Gluconobacter japonicus and Gluconobacter oxydans, respectively.</title>
        <authorList>
            <person name="Li L."/>
            <person name="Cleenwerck I."/>
            <person name="De Vuyst L."/>
            <person name="Vandamme P."/>
        </authorList>
    </citation>
    <scope>NUCLEOTIDE SEQUENCE [LARGE SCALE GENOMIC DNA]</scope>
    <source>
        <strain evidence="1 2">LMG 1764</strain>
    </source>
</reference>
<gene>
    <name evidence="1" type="ORF">AD929_01580</name>
</gene>
<dbReference type="RefSeq" id="WP_010504850.1">
    <property type="nucleotide sequence ID" value="NZ_LHZB01000080.1"/>
</dbReference>
<dbReference type="PATRIC" id="fig|442.7.peg.3497"/>
<evidence type="ECO:0000313" key="1">
    <source>
        <dbReference type="EMBL" id="KXV02867.1"/>
    </source>
</evidence>
<protein>
    <submittedName>
        <fullName evidence="1">Uncharacterized protein</fullName>
    </submittedName>
</protein>
<dbReference type="EMBL" id="LHZB01000080">
    <property type="protein sequence ID" value="KXV02867.1"/>
    <property type="molecule type" value="Genomic_DNA"/>
</dbReference>
<accession>A0A149R0F7</accession>
<dbReference type="Proteomes" id="UP000075573">
    <property type="component" value="Unassembled WGS sequence"/>
</dbReference>
<proteinExistence type="predicted"/>
<name>A0A149R0F7_9PROT</name>
<organism evidence="1 2">
    <name type="scientific">Gluconobacter potus</name>
    <dbReference type="NCBI Taxonomy" id="2724927"/>
    <lineage>
        <taxon>Bacteria</taxon>
        <taxon>Pseudomonadati</taxon>
        <taxon>Pseudomonadota</taxon>
        <taxon>Alphaproteobacteria</taxon>
        <taxon>Acetobacterales</taxon>
        <taxon>Acetobacteraceae</taxon>
        <taxon>Gluconobacter</taxon>
    </lineage>
</organism>
<sequence length="218" mass="23638">MSDASNTMSQNASQGNYSPAAVRRFSEAQRRTKALASPGLADILRLVPSDDQMAKIVLAFGVEAGDVDELTGAGSNMVREQYDLMFPILVTYIRGEQNFNGLRMHLDRVVDGLIRSAYGAANFYENRRMIAKDAADSYANGDRDEDRMGVDGADNRVDGLRRIAAENGAKAYALSCVASGACAAYEELMGQAWKPYTRDNGRSLSRDVAAVQADAMGF</sequence>
<dbReference type="AlphaFoldDB" id="A0A149R0F7"/>